<keyword evidence="3" id="KW-1185">Reference proteome</keyword>
<proteinExistence type="predicted"/>
<sequence>MLHELGCQHLKAAISIKPMIFDGPRLTLLAPEVIEAWHPLHQPKKAQTCKVALKLQKADCLRCMGQRTPPSGSNPPPPKV</sequence>
<evidence type="ECO:0000313" key="2">
    <source>
        <dbReference type="EMBL" id="KAG8064913.1"/>
    </source>
</evidence>
<dbReference type="EMBL" id="JAAALK010000285">
    <property type="protein sequence ID" value="KAG8064913.1"/>
    <property type="molecule type" value="Genomic_DNA"/>
</dbReference>
<dbReference type="Proteomes" id="UP000729402">
    <property type="component" value="Unassembled WGS sequence"/>
</dbReference>
<comment type="caution">
    <text evidence="1">The sequence shown here is derived from an EMBL/GenBank/DDBJ whole genome shotgun (WGS) entry which is preliminary data.</text>
</comment>
<reference evidence="1" key="1">
    <citation type="journal article" date="2021" name="bioRxiv">
        <title>Whole Genome Assembly and Annotation of Northern Wild Rice, Zizania palustris L., Supports a Whole Genome Duplication in the Zizania Genus.</title>
        <authorList>
            <person name="Haas M."/>
            <person name="Kono T."/>
            <person name="Macchietto M."/>
            <person name="Millas R."/>
            <person name="McGilp L."/>
            <person name="Shao M."/>
            <person name="Duquette J."/>
            <person name="Hirsch C.N."/>
            <person name="Kimball J."/>
        </authorList>
    </citation>
    <scope>NUCLEOTIDE SEQUENCE</scope>
    <source>
        <tissue evidence="1">Fresh leaf tissue</tissue>
    </source>
</reference>
<dbReference type="EMBL" id="JAAALK010000285">
    <property type="protein sequence ID" value="KAG8064910.1"/>
    <property type="molecule type" value="Genomic_DNA"/>
</dbReference>
<gene>
    <name evidence="2" type="ORF">GUJ93_ZPchr0004g38423</name>
    <name evidence="1" type="ORF">GUJ93_ZPchr0004g38505</name>
</gene>
<accession>A0A8J5RZ80</accession>
<name>A0A8J5RZ80_ZIZPA</name>
<evidence type="ECO:0000313" key="1">
    <source>
        <dbReference type="EMBL" id="KAG8064910.1"/>
    </source>
</evidence>
<reference evidence="1" key="2">
    <citation type="submission" date="2021-02" db="EMBL/GenBank/DDBJ databases">
        <authorList>
            <person name="Kimball J.A."/>
            <person name="Haas M.W."/>
            <person name="Macchietto M."/>
            <person name="Kono T."/>
            <person name="Duquette J."/>
            <person name="Shao M."/>
        </authorList>
    </citation>
    <scope>NUCLEOTIDE SEQUENCE</scope>
    <source>
        <tissue evidence="1">Fresh leaf tissue</tissue>
    </source>
</reference>
<organism evidence="1 3">
    <name type="scientific">Zizania palustris</name>
    <name type="common">Northern wild rice</name>
    <dbReference type="NCBI Taxonomy" id="103762"/>
    <lineage>
        <taxon>Eukaryota</taxon>
        <taxon>Viridiplantae</taxon>
        <taxon>Streptophyta</taxon>
        <taxon>Embryophyta</taxon>
        <taxon>Tracheophyta</taxon>
        <taxon>Spermatophyta</taxon>
        <taxon>Magnoliopsida</taxon>
        <taxon>Liliopsida</taxon>
        <taxon>Poales</taxon>
        <taxon>Poaceae</taxon>
        <taxon>BOP clade</taxon>
        <taxon>Oryzoideae</taxon>
        <taxon>Oryzeae</taxon>
        <taxon>Zizaniinae</taxon>
        <taxon>Zizania</taxon>
    </lineage>
</organism>
<protein>
    <submittedName>
        <fullName evidence="1">Uncharacterized protein</fullName>
    </submittedName>
</protein>
<dbReference type="AlphaFoldDB" id="A0A8J5RZ80"/>
<evidence type="ECO:0000313" key="3">
    <source>
        <dbReference type="Proteomes" id="UP000729402"/>
    </source>
</evidence>